<gene>
    <name evidence="5" type="ORF">GKS16_04870</name>
</gene>
<comment type="caution">
    <text evidence="5">The sequence shown here is derived from an EMBL/GenBank/DDBJ whole genome shotgun (WGS) entry which is preliminary data.</text>
</comment>
<dbReference type="PANTHER" id="PTHR35936:SF17">
    <property type="entry name" value="ARGININE-BINDING EXTRACELLULAR PROTEIN ARTP"/>
    <property type="match status" value="1"/>
</dbReference>
<dbReference type="Proteomes" id="UP000483839">
    <property type="component" value="Unassembled WGS sequence"/>
</dbReference>
<evidence type="ECO:0000256" key="2">
    <source>
        <dbReference type="SAM" id="SignalP"/>
    </source>
</evidence>
<dbReference type="AlphaFoldDB" id="A0A6L6G877"/>
<proteinExistence type="predicted"/>
<dbReference type="Pfam" id="PF00497">
    <property type="entry name" value="SBP_bac_3"/>
    <property type="match status" value="1"/>
</dbReference>
<dbReference type="RefSeq" id="WP_037592298.1">
    <property type="nucleotide sequence ID" value="NZ_BAABQC010000002.1"/>
</dbReference>
<dbReference type="GO" id="GO:0016020">
    <property type="term" value="C:membrane"/>
    <property type="evidence" value="ECO:0007669"/>
    <property type="project" value="InterPro"/>
</dbReference>
<evidence type="ECO:0000259" key="3">
    <source>
        <dbReference type="SMART" id="SM00062"/>
    </source>
</evidence>
<evidence type="ECO:0000313" key="6">
    <source>
        <dbReference type="Proteomes" id="UP000483839"/>
    </source>
</evidence>
<accession>A0A6L6G877</accession>
<evidence type="ECO:0000256" key="1">
    <source>
        <dbReference type="ARBA" id="ARBA00022729"/>
    </source>
</evidence>
<dbReference type="Gene3D" id="3.40.190.10">
    <property type="entry name" value="Periplasmic binding protein-like II"/>
    <property type="match status" value="2"/>
</dbReference>
<keyword evidence="1 2" id="KW-0732">Signal</keyword>
<dbReference type="PROSITE" id="PS51257">
    <property type="entry name" value="PROKAR_LIPOPROTEIN"/>
    <property type="match status" value="1"/>
</dbReference>
<dbReference type="InterPro" id="IPR001320">
    <property type="entry name" value="Iontro_rcpt_C"/>
</dbReference>
<feature type="domain" description="Solute-binding protein family 3/N-terminal" evidence="3">
    <location>
        <begin position="39"/>
        <end position="260"/>
    </location>
</feature>
<sequence>MKKIKLIFTALSLSSLMLLTACSQNSSASLQTKIKDKGKLVVALSPDYAPFEFKTLKDGKDTIVGSDIMLAQEIANKLDVALELSPMSFDNVLSSLQTGKADLAISGISYTKERAKVYDFSKPYYSTKNAMLIKGESKNDLKSLEDLAGKKIGVQKGTIEESLSKKQLKASHIVSLTTMSEAINELKSGQIDAVDLEGPVAEGYLAQNEDLVLAPFKLKTGEGDAKAIAMPKGSKDLKKTVDQVISKMEKENQYETFVKKAAALTGKEEK</sequence>
<feature type="chain" id="PRO_5041136502" evidence="2">
    <location>
        <begin position="29"/>
        <end position="270"/>
    </location>
</feature>
<dbReference type="SMART" id="SM00062">
    <property type="entry name" value="PBPb"/>
    <property type="match status" value="1"/>
</dbReference>
<reference evidence="5 6" key="1">
    <citation type="submission" date="2019-11" db="EMBL/GenBank/DDBJ databases">
        <title>Streptococcus uberis isolated from clinical mastitis cases on a southeastern Queensland dairy.</title>
        <authorList>
            <person name="Workentine M.L."/>
            <person name="Price R."/>
            <person name="Olchowy T."/>
        </authorList>
    </citation>
    <scope>NUCLEOTIDE SEQUENCE [LARGE SCALE GENOMIC DNA]</scope>
    <source>
        <strain evidence="5 6">OLC4459-A17</strain>
    </source>
</reference>
<dbReference type="InterPro" id="IPR001638">
    <property type="entry name" value="Solute-binding_3/MltF_N"/>
</dbReference>
<name>A0A6L6G877_STRUB</name>
<feature type="domain" description="Ionotropic glutamate receptor C-terminal" evidence="4">
    <location>
        <begin position="39"/>
        <end position="260"/>
    </location>
</feature>
<dbReference type="EMBL" id="WLXI01000040">
    <property type="protein sequence ID" value="MTD01603.1"/>
    <property type="molecule type" value="Genomic_DNA"/>
</dbReference>
<organism evidence="5 6">
    <name type="scientific">Streptococcus uberis</name>
    <dbReference type="NCBI Taxonomy" id="1349"/>
    <lineage>
        <taxon>Bacteria</taxon>
        <taxon>Bacillati</taxon>
        <taxon>Bacillota</taxon>
        <taxon>Bacilli</taxon>
        <taxon>Lactobacillales</taxon>
        <taxon>Streptococcaceae</taxon>
        <taxon>Streptococcus</taxon>
    </lineage>
</organism>
<feature type="signal peptide" evidence="2">
    <location>
        <begin position="1"/>
        <end position="28"/>
    </location>
</feature>
<evidence type="ECO:0000259" key="4">
    <source>
        <dbReference type="SMART" id="SM00079"/>
    </source>
</evidence>
<dbReference type="GO" id="GO:0015276">
    <property type="term" value="F:ligand-gated monoatomic ion channel activity"/>
    <property type="evidence" value="ECO:0007669"/>
    <property type="project" value="InterPro"/>
</dbReference>
<dbReference type="PANTHER" id="PTHR35936">
    <property type="entry name" value="MEMBRANE-BOUND LYTIC MUREIN TRANSGLYCOSYLASE F"/>
    <property type="match status" value="1"/>
</dbReference>
<dbReference type="SMART" id="SM00079">
    <property type="entry name" value="PBPe"/>
    <property type="match status" value="1"/>
</dbReference>
<evidence type="ECO:0000313" key="5">
    <source>
        <dbReference type="EMBL" id="MTD01603.1"/>
    </source>
</evidence>
<protein>
    <submittedName>
        <fullName evidence="5">Transporter substrate-binding domain-containing protein</fullName>
    </submittedName>
</protein>
<dbReference type="GeneID" id="93825972"/>
<dbReference type="SUPFAM" id="SSF53850">
    <property type="entry name" value="Periplasmic binding protein-like II"/>
    <property type="match status" value="1"/>
</dbReference>